<dbReference type="InterPro" id="IPR004984">
    <property type="entry name" value="Mycoplasma_lipoprotein_cen_dom"/>
</dbReference>
<dbReference type="InterPro" id="IPR054825">
    <property type="entry name" value="P68-like"/>
</dbReference>
<feature type="domain" description="Mycoplasma lipoprotein C-terminal" evidence="2">
    <location>
        <begin position="564"/>
        <end position="680"/>
    </location>
</feature>
<evidence type="ECO:0000313" key="5">
    <source>
        <dbReference type="Proteomes" id="UP000224629"/>
    </source>
</evidence>
<accession>A0ABN5DRK8</accession>
<evidence type="ECO:0008006" key="6">
    <source>
        <dbReference type="Google" id="ProtNLM"/>
    </source>
</evidence>
<dbReference type="NCBIfam" id="NF045826">
    <property type="entry name" value="lipo_P68"/>
    <property type="match status" value="1"/>
</dbReference>
<evidence type="ECO:0000259" key="3">
    <source>
        <dbReference type="Pfam" id="PF03305"/>
    </source>
</evidence>
<organism evidence="4 5">
    <name type="scientific">Mesomycoplasma dispar</name>
    <dbReference type="NCBI Taxonomy" id="86660"/>
    <lineage>
        <taxon>Bacteria</taxon>
        <taxon>Bacillati</taxon>
        <taxon>Mycoplasmatota</taxon>
        <taxon>Mycoplasmoidales</taxon>
        <taxon>Metamycoplasmataceae</taxon>
        <taxon>Mesomycoplasma</taxon>
    </lineage>
</organism>
<dbReference type="EMBL" id="CP024161">
    <property type="protein sequence ID" value="ATP59885.1"/>
    <property type="molecule type" value="Genomic_DNA"/>
</dbReference>
<reference evidence="4" key="1">
    <citation type="submission" date="2017-10" db="EMBL/GenBank/DDBJ databases">
        <title>Genome-wide analysis of the first isolated strain mycoplasma dispar GS01.</title>
        <authorList>
            <person name="Hao H."/>
            <person name="Chen S."/>
            <person name="Zhao P."/>
            <person name="Chu Y."/>
            <person name="Liu Y."/>
        </authorList>
    </citation>
    <scope>NUCLEOTIDE SEQUENCE [LARGE SCALE GENOMIC DNA]</scope>
    <source>
        <strain evidence="4">GS01</strain>
    </source>
</reference>
<protein>
    <recommendedName>
        <fullName evidence="6">Lipoprotein</fullName>
    </recommendedName>
</protein>
<keyword evidence="5" id="KW-1185">Reference proteome</keyword>
<proteinExistence type="inferred from homology"/>
<evidence type="ECO:0000259" key="2">
    <source>
        <dbReference type="Pfam" id="PF03202"/>
    </source>
</evidence>
<dbReference type="RefSeq" id="WP_099452095.1">
    <property type="nucleotide sequence ID" value="NZ_CP024161.1"/>
</dbReference>
<dbReference type="Pfam" id="PF03305">
    <property type="entry name" value="Lipoprotein_X"/>
    <property type="match status" value="1"/>
</dbReference>
<dbReference type="Pfam" id="PF03202">
    <property type="entry name" value="Lipoprotein_10"/>
    <property type="match status" value="1"/>
</dbReference>
<evidence type="ECO:0000256" key="1">
    <source>
        <dbReference type="ARBA" id="ARBA00009031"/>
    </source>
</evidence>
<dbReference type="Proteomes" id="UP000224629">
    <property type="component" value="Chromosome"/>
</dbReference>
<comment type="similarity">
    <text evidence="1">Belongs to the MG185/MG260 family.</text>
</comment>
<sequence length="710" mass="79489">MKLDNDTTNKFKFSNKFKKIFLTSLFSIAPITFLAAACTTNEGSSTDSTVQKRNFLFDSNEDNKLVFGHSFSSSGNEAKALKKIIELWNSTAKDKKDFMKMEEQYFQGGYNGASASINNYLETKDRIKLPNIATNYASLLAIVNKYSMTYPIVSDFTSNEEPQNEEEKTTKKFLKEQGISDFLQINSEIPFLDTKGVYTLPFGKSTEGLVINKILFGWIIDKATSDSTKPATIKAEDKNYFNEFIQLSKKSTEDVAEIQKIWKEYSSNQEALAGYEFKKSDLENFVDLQKLSSRILKAFPKALTGSALSSAKSVLGVDNSATLIYSLARSLSEGDKSKEVTVLDRKKNLIDYTSFIDQPNSDRYKNFEKIYGLISEGIKDKSIYFTSSGEYNSTYFRNHQQVFSIGSSAGFHHNFVKAGSKNYLVGFNHNGNEQIYSVFSPKFAAVVKASDLSDTSKDLSINSINEKDKVTIKARFLPKIKELAEKNKEKQVFYFTDKYEKPSGIAEGTYEVLDKNEQFKPIVIPGYTGLQELSGSSAVNDNELDMVAAPHKFDKNSKTTGVFAQGPDLIFIHATEKEDRAVKAFVNWILTEKVDFGDAGKITPIEYFAKSSSYLLPLKSTLSDGVYTPKNQGQQVALNQFKKFSSESSKTGYSLVYDNADAASATFRSTLDTTVSQMQSLKASDGKLRTFAEFLTILRTNLGPSYRSRN</sequence>
<gene>
    <name evidence="4" type="ORF">CSW10_03040</name>
</gene>
<name>A0ABN5DRK8_9BACT</name>
<evidence type="ECO:0000313" key="4">
    <source>
        <dbReference type="EMBL" id="ATP59885.1"/>
    </source>
</evidence>
<dbReference type="InterPro" id="IPR004890">
    <property type="entry name" value="Lipoprotein_10_C"/>
</dbReference>
<feature type="domain" description="Mycoplasma lipoprotein central" evidence="3">
    <location>
        <begin position="256"/>
        <end position="423"/>
    </location>
</feature>